<comment type="caution">
    <text evidence="1">The sequence shown here is derived from an EMBL/GenBank/DDBJ whole genome shotgun (WGS) entry which is preliminary data.</text>
</comment>
<sequence length="107" mass="12481">MGTPKTFAVQRRSQSKTYTPSSKALLIWFPRQAVDVHGMIWQHIRGVFSPNERYQFNIKDPIFRRQSHRGSRQVRCQMGLLSVISCLPCQPLFPTMNSHCWEATFII</sequence>
<accession>A0A4Y2UMF5</accession>
<evidence type="ECO:0000313" key="2">
    <source>
        <dbReference type="Proteomes" id="UP000499080"/>
    </source>
</evidence>
<organism evidence="1 2">
    <name type="scientific">Araneus ventricosus</name>
    <name type="common">Orbweaver spider</name>
    <name type="synonym">Epeira ventricosa</name>
    <dbReference type="NCBI Taxonomy" id="182803"/>
    <lineage>
        <taxon>Eukaryota</taxon>
        <taxon>Metazoa</taxon>
        <taxon>Ecdysozoa</taxon>
        <taxon>Arthropoda</taxon>
        <taxon>Chelicerata</taxon>
        <taxon>Arachnida</taxon>
        <taxon>Araneae</taxon>
        <taxon>Araneomorphae</taxon>
        <taxon>Entelegynae</taxon>
        <taxon>Araneoidea</taxon>
        <taxon>Araneidae</taxon>
        <taxon>Araneus</taxon>
    </lineage>
</organism>
<name>A0A4Y2UMF5_ARAVE</name>
<dbReference type="Proteomes" id="UP000499080">
    <property type="component" value="Unassembled WGS sequence"/>
</dbReference>
<gene>
    <name evidence="1" type="ORF">AVEN_45581_1</name>
</gene>
<evidence type="ECO:0000313" key="1">
    <source>
        <dbReference type="EMBL" id="GBO12747.1"/>
    </source>
</evidence>
<dbReference type="AlphaFoldDB" id="A0A4Y2UMF5"/>
<keyword evidence="2" id="KW-1185">Reference proteome</keyword>
<protein>
    <submittedName>
        <fullName evidence="1">Uncharacterized protein</fullName>
    </submittedName>
</protein>
<reference evidence="1 2" key="1">
    <citation type="journal article" date="2019" name="Sci. Rep.">
        <title>Orb-weaving spider Araneus ventricosus genome elucidates the spidroin gene catalogue.</title>
        <authorList>
            <person name="Kono N."/>
            <person name="Nakamura H."/>
            <person name="Ohtoshi R."/>
            <person name="Moran D.A.P."/>
            <person name="Shinohara A."/>
            <person name="Yoshida Y."/>
            <person name="Fujiwara M."/>
            <person name="Mori M."/>
            <person name="Tomita M."/>
            <person name="Arakawa K."/>
        </authorList>
    </citation>
    <scope>NUCLEOTIDE SEQUENCE [LARGE SCALE GENOMIC DNA]</scope>
</reference>
<dbReference type="EMBL" id="BGPR01037201">
    <property type="protein sequence ID" value="GBO12747.1"/>
    <property type="molecule type" value="Genomic_DNA"/>
</dbReference>
<proteinExistence type="predicted"/>